<organism evidence="1 2">
    <name type="scientific">Kroppenstedtia guangzhouensis</name>
    <dbReference type="NCBI Taxonomy" id="1274356"/>
    <lineage>
        <taxon>Bacteria</taxon>
        <taxon>Bacillati</taxon>
        <taxon>Bacillota</taxon>
        <taxon>Bacilli</taxon>
        <taxon>Bacillales</taxon>
        <taxon>Thermoactinomycetaceae</taxon>
        <taxon>Kroppenstedtia</taxon>
    </lineage>
</organism>
<dbReference type="Proteomes" id="UP000617979">
    <property type="component" value="Unassembled WGS sequence"/>
</dbReference>
<protein>
    <submittedName>
        <fullName evidence="1">Uncharacterized protein</fullName>
    </submittedName>
</protein>
<accession>A0ABQ1H3P0</accession>
<sequence length="67" mass="7710">MTELEIALDRLERIRDLLRIAEEGVDIESVLYMNLTEILDDNGPIDLPYDPEKMTQEQKEYAEGAAL</sequence>
<name>A0ABQ1H3P0_9BACL</name>
<dbReference type="EMBL" id="BMEX01000021">
    <property type="protein sequence ID" value="GGA56709.1"/>
    <property type="molecule type" value="Genomic_DNA"/>
</dbReference>
<gene>
    <name evidence="1" type="ORF">GCM10007416_32410</name>
</gene>
<proteinExistence type="predicted"/>
<reference evidence="2" key="1">
    <citation type="journal article" date="2019" name="Int. J. Syst. Evol. Microbiol.">
        <title>The Global Catalogue of Microorganisms (GCM) 10K type strain sequencing project: providing services to taxonomists for standard genome sequencing and annotation.</title>
        <authorList>
            <consortium name="The Broad Institute Genomics Platform"/>
            <consortium name="The Broad Institute Genome Sequencing Center for Infectious Disease"/>
            <person name="Wu L."/>
            <person name="Ma J."/>
        </authorList>
    </citation>
    <scope>NUCLEOTIDE SEQUENCE [LARGE SCALE GENOMIC DNA]</scope>
    <source>
        <strain evidence="2">CGMCC 1.12404</strain>
    </source>
</reference>
<keyword evidence="2" id="KW-1185">Reference proteome</keyword>
<evidence type="ECO:0000313" key="2">
    <source>
        <dbReference type="Proteomes" id="UP000617979"/>
    </source>
</evidence>
<evidence type="ECO:0000313" key="1">
    <source>
        <dbReference type="EMBL" id="GGA56709.1"/>
    </source>
</evidence>
<comment type="caution">
    <text evidence="1">The sequence shown here is derived from an EMBL/GenBank/DDBJ whole genome shotgun (WGS) entry which is preliminary data.</text>
</comment>
<dbReference type="RefSeq" id="WP_188433556.1">
    <property type="nucleotide sequence ID" value="NZ_BMEX01000021.1"/>
</dbReference>